<reference evidence="2 3" key="1">
    <citation type="submission" date="2016-11" db="EMBL/GenBank/DDBJ databases">
        <title>Draft Genome Sequences of Nine Cyanobacterial Strains from Diverse Habitats.</title>
        <authorList>
            <person name="Zhu T."/>
            <person name="Hou S."/>
            <person name="Lu X."/>
            <person name="Hess W.R."/>
        </authorList>
    </citation>
    <scope>NUCLEOTIDE SEQUENCE [LARGE SCALE GENOMIC DNA]</scope>
    <source>
        <strain evidence="2 3">NIES-593</strain>
    </source>
</reference>
<proteinExistence type="predicted"/>
<sequence>MAGLGDIVQKAFYLGVGLASYTAEKAGSTLAELKTQAQKLADEMVERGEMTTEEARKYVDDMIKQAQQQQSIRESERSESKSREPRPIEIVVEDEESQQSETEDLDALRRQVQSLQEELSKLRRDS</sequence>
<evidence type="ECO:0000256" key="1">
    <source>
        <dbReference type="SAM" id="MobiDB-lite"/>
    </source>
</evidence>
<dbReference type="STRING" id="1921803.NIES593_12055"/>
<evidence type="ECO:0000313" key="2">
    <source>
        <dbReference type="EMBL" id="OKH22525.1"/>
    </source>
</evidence>
<feature type="compositionally biased region" description="Basic and acidic residues" evidence="1">
    <location>
        <begin position="46"/>
        <end position="63"/>
    </location>
</feature>
<evidence type="ECO:0008006" key="4">
    <source>
        <dbReference type="Google" id="ProtNLM"/>
    </source>
</evidence>
<accession>A0A1U7HG44</accession>
<dbReference type="RefSeq" id="WP_073599821.1">
    <property type="nucleotide sequence ID" value="NZ_MRCB01000013.1"/>
</dbReference>
<feature type="compositionally biased region" description="Acidic residues" evidence="1">
    <location>
        <begin position="91"/>
        <end position="105"/>
    </location>
</feature>
<organism evidence="2 3">
    <name type="scientific">Hydrococcus rivularis NIES-593</name>
    <dbReference type="NCBI Taxonomy" id="1921803"/>
    <lineage>
        <taxon>Bacteria</taxon>
        <taxon>Bacillati</taxon>
        <taxon>Cyanobacteriota</taxon>
        <taxon>Cyanophyceae</taxon>
        <taxon>Pleurocapsales</taxon>
        <taxon>Hydrococcaceae</taxon>
        <taxon>Hydrococcus</taxon>
    </lineage>
</organism>
<feature type="region of interest" description="Disordered" evidence="1">
    <location>
        <begin position="46"/>
        <end position="105"/>
    </location>
</feature>
<dbReference type="AlphaFoldDB" id="A0A1U7HG44"/>
<protein>
    <recommendedName>
        <fullName evidence="4">Phasin family protein</fullName>
    </recommendedName>
</protein>
<evidence type="ECO:0000313" key="3">
    <source>
        <dbReference type="Proteomes" id="UP000186868"/>
    </source>
</evidence>
<dbReference type="Proteomes" id="UP000186868">
    <property type="component" value="Unassembled WGS sequence"/>
</dbReference>
<dbReference type="EMBL" id="MRCB01000013">
    <property type="protein sequence ID" value="OKH22525.1"/>
    <property type="molecule type" value="Genomic_DNA"/>
</dbReference>
<keyword evidence="3" id="KW-1185">Reference proteome</keyword>
<gene>
    <name evidence="2" type="ORF">NIES593_12055</name>
</gene>
<dbReference type="OrthoDB" id="495409at2"/>
<name>A0A1U7HG44_9CYAN</name>
<comment type="caution">
    <text evidence="2">The sequence shown here is derived from an EMBL/GenBank/DDBJ whole genome shotgun (WGS) entry which is preliminary data.</text>
</comment>
<feature type="compositionally biased region" description="Basic and acidic residues" evidence="1">
    <location>
        <begin position="73"/>
        <end position="87"/>
    </location>
</feature>